<dbReference type="InterPro" id="IPR052188">
    <property type="entry name" value="Ni-pincer_cofactor_biosynth"/>
</dbReference>
<dbReference type="InterPro" id="IPR014729">
    <property type="entry name" value="Rossmann-like_a/b/a_fold"/>
</dbReference>
<feature type="non-terminal residue" evidence="1">
    <location>
        <position position="169"/>
    </location>
</feature>
<comment type="caution">
    <text evidence="1">The sequence shown here is derived from an EMBL/GenBank/DDBJ whole genome shotgun (WGS) entry which is preliminary data.</text>
</comment>
<proteinExistence type="predicted"/>
<dbReference type="PANTHER" id="PTHR43169:SF2">
    <property type="entry name" value="NAD_GMP SYNTHASE DOMAIN-CONTAINING PROTEIN"/>
    <property type="match status" value="1"/>
</dbReference>
<dbReference type="InterPro" id="IPR018317">
    <property type="entry name" value="QueC"/>
</dbReference>
<dbReference type="AlphaFoldDB" id="X0TQQ4"/>
<dbReference type="Pfam" id="PF06508">
    <property type="entry name" value="QueC"/>
    <property type="match status" value="1"/>
</dbReference>
<reference evidence="1" key="1">
    <citation type="journal article" date="2014" name="Front. Microbiol.">
        <title>High frequency of phylogenetically diverse reductive dehalogenase-homologous genes in deep subseafloor sedimentary metagenomes.</title>
        <authorList>
            <person name="Kawai M."/>
            <person name="Futagami T."/>
            <person name="Toyoda A."/>
            <person name="Takaki Y."/>
            <person name="Nishi S."/>
            <person name="Hori S."/>
            <person name="Arai W."/>
            <person name="Tsubouchi T."/>
            <person name="Morono Y."/>
            <person name="Uchiyama I."/>
            <person name="Ito T."/>
            <person name="Fujiyama A."/>
            <person name="Inagaki F."/>
            <person name="Takami H."/>
        </authorList>
    </citation>
    <scope>NUCLEOTIDE SEQUENCE</scope>
    <source>
        <strain evidence="1">Expedition CK06-06</strain>
    </source>
</reference>
<dbReference type="Gene3D" id="3.40.50.620">
    <property type="entry name" value="HUPs"/>
    <property type="match status" value="1"/>
</dbReference>
<gene>
    <name evidence="1" type="ORF">S01H1_21575</name>
</gene>
<evidence type="ECO:0000313" key="1">
    <source>
        <dbReference type="EMBL" id="GAF95903.1"/>
    </source>
</evidence>
<sequence>MQICTRCILPETFPGITFNEAGVCNHCQRFETFFATEKQKLKYQLKLAGMIETSGDRIPQILMAYSGGKDSTYTMWLLKQKYGASIKAFTFDNGFISPMATENIKRVCDRLDIEHFNVTYSQDMLDKLFRYGAENDMYPMKTMERASTICTICSGFFKSAAMMKGRIQA</sequence>
<dbReference type="PANTHER" id="PTHR43169">
    <property type="entry name" value="EXSB FAMILY PROTEIN"/>
    <property type="match status" value="1"/>
</dbReference>
<name>X0TQQ4_9ZZZZ</name>
<dbReference type="EMBL" id="BARS01011988">
    <property type="protein sequence ID" value="GAF95903.1"/>
    <property type="molecule type" value="Genomic_DNA"/>
</dbReference>
<organism evidence="1">
    <name type="scientific">marine sediment metagenome</name>
    <dbReference type="NCBI Taxonomy" id="412755"/>
    <lineage>
        <taxon>unclassified sequences</taxon>
        <taxon>metagenomes</taxon>
        <taxon>ecological metagenomes</taxon>
    </lineage>
</organism>
<protein>
    <recommendedName>
        <fullName evidence="2">tRNA(Ile)-lysidine/2-thiocytidine synthase N-terminal domain-containing protein</fullName>
    </recommendedName>
</protein>
<evidence type="ECO:0008006" key="2">
    <source>
        <dbReference type="Google" id="ProtNLM"/>
    </source>
</evidence>
<dbReference type="SUPFAM" id="SSF52402">
    <property type="entry name" value="Adenine nucleotide alpha hydrolases-like"/>
    <property type="match status" value="1"/>
</dbReference>
<accession>X0TQQ4</accession>